<protein>
    <submittedName>
        <fullName evidence="1">Uncharacterized protein</fullName>
    </submittedName>
</protein>
<dbReference type="Gene3D" id="3.30.530.20">
    <property type="match status" value="1"/>
</dbReference>
<name>A0ABV2XRN5_9ACTN</name>
<dbReference type="InterPro" id="IPR036291">
    <property type="entry name" value="NAD(P)-bd_dom_sf"/>
</dbReference>
<dbReference type="Proteomes" id="UP001550603">
    <property type="component" value="Unassembled WGS sequence"/>
</dbReference>
<evidence type="ECO:0000313" key="1">
    <source>
        <dbReference type="EMBL" id="MEU2266671.1"/>
    </source>
</evidence>
<keyword evidence="2" id="KW-1185">Reference proteome</keyword>
<organism evidence="1 2">
    <name type="scientific">Streptomyces olindensis</name>
    <dbReference type="NCBI Taxonomy" id="358823"/>
    <lineage>
        <taxon>Bacteria</taxon>
        <taxon>Bacillati</taxon>
        <taxon>Actinomycetota</taxon>
        <taxon>Actinomycetes</taxon>
        <taxon>Kitasatosporales</taxon>
        <taxon>Streptomycetaceae</taxon>
        <taxon>Streptomyces</taxon>
    </lineage>
</organism>
<dbReference type="Gene3D" id="3.40.50.720">
    <property type="entry name" value="NAD(P)-binding Rossmann-like Domain"/>
    <property type="match status" value="1"/>
</dbReference>
<dbReference type="SUPFAM" id="SSF55961">
    <property type="entry name" value="Bet v1-like"/>
    <property type="match status" value="1"/>
</dbReference>
<reference evidence="1 2" key="1">
    <citation type="submission" date="2024-06" db="EMBL/GenBank/DDBJ databases">
        <title>The Natural Products Discovery Center: Release of the First 8490 Sequenced Strains for Exploring Actinobacteria Biosynthetic Diversity.</title>
        <authorList>
            <person name="Kalkreuter E."/>
            <person name="Kautsar S.A."/>
            <person name="Yang D."/>
            <person name="Bader C.D."/>
            <person name="Teijaro C.N."/>
            <person name="Fluegel L."/>
            <person name="Davis C.M."/>
            <person name="Simpson J.R."/>
            <person name="Lauterbach L."/>
            <person name="Steele A.D."/>
            <person name="Gui C."/>
            <person name="Meng S."/>
            <person name="Li G."/>
            <person name="Viehrig K."/>
            <person name="Ye F."/>
            <person name="Su P."/>
            <person name="Kiefer A.F."/>
            <person name="Nichols A."/>
            <person name="Cepeda A.J."/>
            <person name="Yan W."/>
            <person name="Fan B."/>
            <person name="Jiang Y."/>
            <person name="Adhikari A."/>
            <person name="Zheng C.-J."/>
            <person name="Schuster L."/>
            <person name="Cowan T.M."/>
            <person name="Smanski M.J."/>
            <person name="Chevrette M.G."/>
            <person name="De Carvalho L.P.S."/>
            <person name="Shen B."/>
        </authorList>
    </citation>
    <scope>NUCLEOTIDE SEQUENCE [LARGE SCALE GENOMIC DNA]</scope>
    <source>
        <strain evidence="1 2">NPDC019583</strain>
    </source>
</reference>
<sequence>MGRLNEQVAVVTAGARGIGAAVAHVFAAEGSGAVLADVLDAERGKPAAELGGLSRPGAGRRLFGVVAAALALYGVFLRPRVLSWGATREEADRGFPGDDLVPDADGASTMATTLPAPPEEVWPWLRQMGCNRGGWYSWDRLDNGGHPSAERIVAEWQRLETGQHLDSLPSGDAWFTVAVLQPERTLVLRSQTKLPSGRPLDAEYGPLPRAYIDSIWGFHLRPEPGGRTRLVVRTRARSRPRPLTRPMDMLFWEPAHLIMQTRQFHNLSTRVSATA</sequence>
<gene>
    <name evidence="1" type="ORF">ABZ568_09580</name>
</gene>
<dbReference type="EMBL" id="JBEYBN010000010">
    <property type="protein sequence ID" value="MEU2266671.1"/>
    <property type="molecule type" value="Genomic_DNA"/>
</dbReference>
<dbReference type="SUPFAM" id="SSF51735">
    <property type="entry name" value="NAD(P)-binding Rossmann-fold domains"/>
    <property type="match status" value="1"/>
</dbReference>
<dbReference type="RefSeq" id="WP_359787152.1">
    <property type="nucleotide sequence ID" value="NZ_JBEYBN010000010.1"/>
</dbReference>
<evidence type="ECO:0000313" key="2">
    <source>
        <dbReference type="Proteomes" id="UP001550603"/>
    </source>
</evidence>
<dbReference type="InterPro" id="IPR023393">
    <property type="entry name" value="START-like_dom_sf"/>
</dbReference>
<comment type="caution">
    <text evidence="1">The sequence shown here is derived from an EMBL/GenBank/DDBJ whole genome shotgun (WGS) entry which is preliminary data.</text>
</comment>
<accession>A0ABV2XRN5</accession>
<proteinExistence type="predicted"/>